<protein>
    <submittedName>
        <fullName evidence="1">HAD family hydrolase</fullName>
    </submittedName>
</protein>
<dbReference type="EMBL" id="JASNVP010000001">
    <property type="protein sequence ID" value="MDK4324921.1"/>
    <property type="molecule type" value="Genomic_DNA"/>
</dbReference>
<proteinExistence type="predicted"/>
<evidence type="ECO:0000313" key="1">
    <source>
        <dbReference type="EMBL" id="MDK4324921.1"/>
    </source>
</evidence>
<dbReference type="Gene3D" id="3.40.50.1000">
    <property type="entry name" value="HAD superfamily/HAD-like"/>
    <property type="match status" value="1"/>
</dbReference>
<dbReference type="GO" id="GO:0016787">
    <property type="term" value="F:hydrolase activity"/>
    <property type="evidence" value="ECO:0007669"/>
    <property type="project" value="UniProtKB-KW"/>
</dbReference>
<evidence type="ECO:0000313" key="2">
    <source>
        <dbReference type="Proteomes" id="UP001226160"/>
    </source>
</evidence>
<dbReference type="InterPro" id="IPR023198">
    <property type="entry name" value="PGP-like_dom2"/>
</dbReference>
<reference evidence="1" key="1">
    <citation type="submission" date="2023-05" db="EMBL/GenBank/DDBJ databases">
        <title>Metabolic capabilities are highly conserved among human nasal-associated Corynebacterium species in pangenomic analyses.</title>
        <authorList>
            <person name="Tran T.H."/>
            <person name="Roberts A.Q."/>
            <person name="Escapa I.F."/>
            <person name="Gao W."/>
            <person name="Conlan S."/>
            <person name="Kong H."/>
            <person name="Segre J.A."/>
            <person name="Kelly M.S."/>
            <person name="Lemon K.P."/>
        </authorList>
    </citation>
    <scope>NUCLEOTIDE SEQUENCE</scope>
    <source>
        <strain evidence="1">KPL2654</strain>
    </source>
</reference>
<dbReference type="Gene3D" id="1.10.150.240">
    <property type="entry name" value="Putative phosphatase, domain 2"/>
    <property type="match status" value="1"/>
</dbReference>
<dbReference type="InterPro" id="IPR036412">
    <property type="entry name" value="HAD-like_sf"/>
</dbReference>
<dbReference type="SUPFAM" id="SSF56784">
    <property type="entry name" value="HAD-like"/>
    <property type="match status" value="1"/>
</dbReference>
<sequence>MAQMKLLVDLPGTLVRTPREPRDQALLRAAGIYDPAAPQAQKFWQVFSELRSAYFSGDLGDQRFWQQMIARVGLEDCDIAEAIAADTHPRSQLDAEVWGCIDSLLDAGISVGGTANCSLSQSQNLRRQYPQLEELHALVLSGDIGVALPDERMLEVAVDAMGANARETMFISSNEGHLAAASGLGMRARVYLGVGQFCELVDNVSR</sequence>
<dbReference type="RefSeq" id="WP_147579016.1">
    <property type="nucleotide sequence ID" value="NZ_CABIYR010000005.1"/>
</dbReference>
<dbReference type="InterPro" id="IPR023214">
    <property type="entry name" value="HAD_sf"/>
</dbReference>
<dbReference type="AlphaFoldDB" id="A0AAP4BSW2"/>
<keyword evidence="1" id="KW-0378">Hydrolase</keyword>
<accession>A0AAP4BSW2</accession>
<organism evidence="1 2">
    <name type="scientific">Corynebacterium propinquum</name>
    <dbReference type="NCBI Taxonomy" id="43769"/>
    <lineage>
        <taxon>Bacteria</taxon>
        <taxon>Bacillati</taxon>
        <taxon>Actinomycetota</taxon>
        <taxon>Actinomycetes</taxon>
        <taxon>Mycobacteriales</taxon>
        <taxon>Corynebacteriaceae</taxon>
        <taxon>Corynebacterium</taxon>
    </lineage>
</organism>
<name>A0AAP4BSW2_9CORY</name>
<comment type="caution">
    <text evidence="1">The sequence shown here is derived from an EMBL/GenBank/DDBJ whole genome shotgun (WGS) entry which is preliminary data.</text>
</comment>
<dbReference type="Proteomes" id="UP001226160">
    <property type="component" value="Unassembled WGS sequence"/>
</dbReference>
<gene>
    <name evidence="1" type="ORF">QPX54_00070</name>
</gene>